<dbReference type="CDD" id="cd12954">
    <property type="entry name" value="MMP_TTHA0227_like_1"/>
    <property type="match status" value="1"/>
</dbReference>
<dbReference type="AlphaFoldDB" id="A0A2V5JG94"/>
<reference evidence="2 3" key="1">
    <citation type="submission" date="2018-05" db="EMBL/GenBank/DDBJ databases">
        <title>Genetic diversity of glacier-inhabiting Cryobacterium bacteria in China and description of Cryobacterium mengkeensis sp. nov. and Arthrobacter glacialis sp. nov.</title>
        <authorList>
            <person name="Liu Q."/>
            <person name="Xin Y.-H."/>
        </authorList>
    </citation>
    <scope>NUCLEOTIDE SEQUENCE [LARGE SCALE GENOMIC DNA]</scope>
    <source>
        <strain evidence="2 3">B7</strain>
    </source>
</reference>
<proteinExistence type="predicted"/>
<feature type="region of interest" description="Disordered" evidence="1">
    <location>
        <begin position="1"/>
        <end position="67"/>
    </location>
</feature>
<keyword evidence="3" id="KW-1185">Reference proteome</keyword>
<dbReference type="EMBL" id="QJVC01000005">
    <property type="protein sequence ID" value="PYI38767.1"/>
    <property type="molecule type" value="Genomic_DNA"/>
</dbReference>
<evidence type="ECO:0000256" key="1">
    <source>
        <dbReference type="SAM" id="MobiDB-lite"/>
    </source>
</evidence>
<sequence length="185" mass="20345">MMKFNASHGAEGLRISLEPEKFDGGSASPSSAGLSPRPFAQRRRNRHGRGFRGPLIPPALPGSRTRSEKFDDLVVDSAERMRTLWPTALATVEYLVEEVPEQLEAIIASGAQAPLGKYEQAVPATPDAPATPPSIIIYRHPIEALCDTAPQVRELVHEVMVDQVAGLLNVDPDTVDPLFRRYRKR</sequence>
<evidence type="ECO:0000313" key="2">
    <source>
        <dbReference type="EMBL" id="PYI38767.1"/>
    </source>
</evidence>
<dbReference type="Proteomes" id="UP000247980">
    <property type="component" value="Unassembled WGS sequence"/>
</dbReference>
<gene>
    <name evidence="2" type="ORF">CVS30_07970</name>
</gene>
<dbReference type="SUPFAM" id="SSF55486">
    <property type="entry name" value="Metalloproteases ('zincins'), catalytic domain"/>
    <property type="match status" value="1"/>
</dbReference>
<evidence type="ECO:0000313" key="3">
    <source>
        <dbReference type="Proteomes" id="UP000247980"/>
    </source>
</evidence>
<dbReference type="OrthoDB" id="4966605at2"/>
<protein>
    <recommendedName>
        <fullName evidence="4">Peptidase</fullName>
    </recommendedName>
</protein>
<dbReference type="InterPro" id="IPR010428">
    <property type="entry name" value="Zincin_1"/>
</dbReference>
<organism evidence="2 3">
    <name type="scientific">Arthrobacter psychrolactophilus</name>
    <dbReference type="NCBI Taxonomy" id="92442"/>
    <lineage>
        <taxon>Bacteria</taxon>
        <taxon>Bacillati</taxon>
        <taxon>Actinomycetota</taxon>
        <taxon>Actinomycetes</taxon>
        <taxon>Micrococcales</taxon>
        <taxon>Micrococcaceae</taxon>
        <taxon>Arthrobacter</taxon>
    </lineage>
</organism>
<feature type="compositionally biased region" description="Low complexity" evidence="1">
    <location>
        <begin position="24"/>
        <end position="36"/>
    </location>
</feature>
<name>A0A2V5JG94_9MICC</name>
<dbReference type="Pfam" id="PF06262">
    <property type="entry name" value="Zincin_1"/>
    <property type="match status" value="1"/>
</dbReference>
<dbReference type="Gene3D" id="3.30.2010.20">
    <property type="match status" value="1"/>
</dbReference>
<dbReference type="InterPro" id="IPR038555">
    <property type="entry name" value="Zincin_1_sf"/>
</dbReference>
<accession>A0A2V5JG94</accession>
<evidence type="ECO:0008006" key="4">
    <source>
        <dbReference type="Google" id="ProtNLM"/>
    </source>
</evidence>
<feature type="compositionally biased region" description="Basic residues" evidence="1">
    <location>
        <begin position="40"/>
        <end position="50"/>
    </location>
</feature>
<comment type="caution">
    <text evidence="2">The sequence shown here is derived from an EMBL/GenBank/DDBJ whole genome shotgun (WGS) entry which is preliminary data.</text>
</comment>